<keyword evidence="2" id="KW-1133">Transmembrane helix</keyword>
<feature type="transmembrane region" description="Helical" evidence="2">
    <location>
        <begin position="318"/>
        <end position="337"/>
    </location>
</feature>
<keyword evidence="4" id="KW-1185">Reference proteome</keyword>
<name>A0A9W7CUY4_9STRA</name>
<evidence type="ECO:0000313" key="3">
    <source>
        <dbReference type="EMBL" id="GMF39657.1"/>
    </source>
</evidence>
<feature type="transmembrane region" description="Helical" evidence="2">
    <location>
        <begin position="867"/>
        <end position="886"/>
    </location>
</feature>
<feature type="transmembrane region" description="Helical" evidence="2">
    <location>
        <begin position="277"/>
        <end position="298"/>
    </location>
</feature>
<evidence type="ECO:0000313" key="4">
    <source>
        <dbReference type="Proteomes" id="UP001165121"/>
    </source>
</evidence>
<dbReference type="Proteomes" id="UP001165121">
    <property type="component" value="Unassembled WGS sequence"/>
</dbReference>
<feature type="compositionally biased region" description="Basic and acidic residues" evidence="1">
    <location>
        <begin position="696"/>
        <end position="718"/>
    </location>
</feature>
<feature type="compositionally biased region" description="Polar residues" evidence="1">
    <location>
        <begin position="122"/>
        <end position="132"/>
    </location>
</feature>
<feature type="region of interest" description="Disordered" evidence="1">
    <location>
        <begin position="1"/>
        <end position="27"/>
    </location>
</feature>
<proteinExistence type="predicted"/>
<feature type="transmembrane region" description="Helical" evidence="2">
    <location>
        <begin position="417"/>
        <end position="436"/>
    </location>
</feature>
<protein>
    <submittedName>
        <fullName evidence="3">Unnamed protein product</fullName>
    </submittedName>
</protein>
<feature type="compositionally biased region" description="Polar residues" evidence="1">
    <location>
        <begin position="719"/>
        <end position="728"/>
    </location>
</feature>
<feature type="transmembrane region" description="Helical" evidence="2">
    <location>
        <begin position="498"/>
        <end position="518"/>
    </location>
</feature>
<feature type="region of interest" description="Disordered" evidence="1">
    <location>
        <begin position="72"/>
        <end position="93"/>
    </location>
</feature>
<feature type="transmembrane region" description="Helical" evidence="2">
    <location>
        <begin position="377"/>
        <end position="397"/>
    </location>
</feature>
<comment type="caution">
    <text evidence="3">The sequence shown here is derived from an EMBL/GenBank/DDBJ whole genome shotgun (WGS) entry which is preliminary data.</text>
</comment>
<gene>
    <name evidence="3" type="ORF">Pfra01_001186500</name>
</gene>
<feature type="transmembrane region" description="Helical" evidence="2">
    <location>
        <begin position="349"/>
        <end position="371"/>
    </location>
</feature>
<keyword evidence="2" id="KW-0812">Transmembrane</keyword>
<feature type="region of interest" description="Disordered" evidence="1">
    <location>
        <begin position="682"/>
        <end position="728"/>
    </location>
</feature>
<dbReference type="OrthoDB" id="126165at2759"/>
<evidence type="ECO:0000256" key="2">
    <source>
        <dbReference type="SAM" id="Phobius"/>
    </source>
</evidence>
<feature type="region of interest" description="Disordered" evidence="1">
    <location>
        <begin position="122"/>
        <end position="141"/>
    </location>
</feature>
<keyword evidence="2" id="KW-0472">Membrane</keyword>
<organism evidence="3 4">
    <name type="scientific">Phytophthora fragariaefolia</name>
    <dbReference type="NCBI Taxonomy" id="1490495"/>
    <lineage>
        <taxon>Eukaryota</taxon>
        <taxon>Sar</taxon>
        <taxon>Stramenopiles</taxon>
        <taxon>Oomycota</taxon>
        <taxon>Peronosporomycetes</taxon>
        <taxon>Peronosporales</taxon>
        <taxon>Peronosporaceae</taxon>
        <taxon>Phytophthora</taxon>
    </lineage>
</organism>
<evidence type="ECO:0000256" key="1">
    <source>
        <dbReference type="SAM" id="MobiDB-lite"/>
    </source>
</evidence>
<feature type="compositionally biased region" description="Polar residues" evidence="1">
    <location>
        <begin position="682"/>
        <end position="691"/>
    </location>
</feature>
<dbReference type="EMBL" id="BSXT01001180">
    <property type="protein sequence ID" value="GMF39657.1"/>
    <property type="molecule type" value="Genomic_DNA"/>
</dbReference>
<accession>A0A9W7CUY4</accession>
<sequence>MGDAQDAVTSMQPCSTPPTPLHRNPSRKTIRGVAVAPYLGASPKRGSSVLHNVHGRALPTISICTAAEEALSNMTDKDSPTRTNSRRVLQRSSSFSQVIHELSTSHLRTLDSIDILSQNCEQLQDDQPSPQGSPRPGTKMLPRRRSYALHNEGKSDPKGKLLHQGSLLKNLRDMTTIVAKPPGTVEGSPEKKTPVAAIQRAQNPSKQLPSSEKREAFIIAPLKSERHSNHTSAGINIFGYSVPSLYDLWESLQVSHCGQYSIERMLALDEYCQRVSIVRVLAVCVLFPLGPLLIVILIECMPLQPVEKGVLANYVFWIRHTIMGSFLVFCAMVQARVWIPDMVLSTKQVLVVAVSTSVIYTALDILIAEIWVFPIPFFVVAGAPLMFSIWAITSRIVLGPHPLQGVPDGQFRGRRLLLLLAVHASLLGIYPAYQAVFLEVDGIWELAMIALLPAINLFLKNVQTALGSHLEDSLPEVIVFSVDVFNAIYSVLCMHSASSIKMIAITLVLNTLMMMLSLHGMNRRSQVARACRSFQIMEQQQQKLRRRQSVLDSFVAGGCNPALLSTMVTTTLRMLQAPGQLDSQELSTIRLLSSVPHKLSKSNTSLLDWLAARSVYINSRRTTVTTSVSKMKSRFSSAAMEGRLLSLSHFPSPTPPKSILAKRLRGAVLVVPASRWLSIRASSRTNSNQNGAPDFLKNKQDAHSKSTESEDSETDKFSQRPSTDSSDTAMLEAPTLFAPRLSQLIHATSDSTVRPIVVSPRLSHLPVSALWQETSDKLIALFSKPNSVIGTVLEETRKQNTRAVKQTLQLLFNNEYLGLIAYTQCIIPLIYLLYMPVLQVLPNHVYYPTHYRYFGVQNEFDERMTGIGSLTGLQLIVILALQIFVVKRFGISTIYQVAFVLETHFTLLQGRLLMWLIFAVQSTLVHYGKLCCPECFKGTLC</sequence>
<feature type="transmembrane region" description="Helical" evidence="2">
    <location>
        <begin position="816"/>
        <end position="834"/>
    </location>
</feature>
<reference evidence="3" key="1">
    <citation type="submission" date="2023-04" db="EMBL/GenBank/DDBJ databases">
        <title>Phytophthora fragariaefolia NBRC 109709.</title>
        <authorList>
            <person name="Ichikawa N."/>
            <person name="Sato H."/>
            <person name="Tonouchi N."/>
        </authorList>
    </citation>
    <scope>NUCLEOTIDE SEQUENCE</scope>
    <source>
        <strain evidence="3">NBRC 109709</strain>
    </source>
</reference>
<dbReference type="AlphaFoldDB" id="A0A9W7CUY4"/>